<organism evidence="1 2">
    <name type="scientific">Canavalia gladiata</name>
    <name type="common">Sword bean</name>
    <name type="synonym">Dolichos gladiatus</name>
    <dbReference type="NCBI Taxonomy" id="3824"/>
    <lineage>
        <taxon>Eukaryota</taxon>
        <taxon>Viridiplantae</taxon>
        <taxon>Streptophyta</taxon>
        <taxon>Embryophyta</taxon>
        <taxon>Tracheophyta</taxon>
        <taxon>Spermatophyta</taxon>
        <taxon>Magnoliopsida</taxon>
        <taxon>eudicotyledons</taxon>
        <taxon>Gunneridae</taxon>
        <taxon>Pentapetalae</taxon>
        <taxon>rosids</taxon>
        <taxon>fabids</taxon>
        <taxon>Fabales</taxon>
        <taxon>Fabaceae</taxon>
        <taxon>Papilionoideae</taxon>
        <taxon>50 kb inversion clade</taxon>
        <taxon>NPAAA clade</taxon>
        <taxon>indigoferoid/millettioid clade</taxon>
        <taxon>Phaseoleae</taxon>
        <taxon>Canavalia</taxon>
    </lineage>
</organism>
<name>A0AAN9Q9B1_CANGL</name>
<gene>
    <name evidence="1" type="ORF">VNO77_23833</name>
</gene>
<protein>
    <submittedName>
        <fullName evidence="1">Uncharacterized protein</fullName>
    </submittedName>
</protein>
<accession>A0AAN9Q9B1</accession>
<evidence type="ECO:0000313" key="1">
    <source>
        <dbReference type="EMBL" id="KAK7329660.1"/>
    </source>
</evidence>
<sequence length="91" mass="10164">MVFQNSGKKGNYPLRAVELWESWNSKSISQNLTQFRFSSVLRKGKAPIALYMPRNFHEVPSRAVGLGNVLAVPRGPKSTSGVVKVETLEQF</sequence>
<dbReference type="EMBL" id="JAYMYQ010000005">
    <property type="protein sequence ID" value="KAK7329660.1"/>
    <property type="molecule type" value="Genomic_DNA"/>
</dbReference>
<proteinExistence type="predicted"/>
<keyword evidence="2" id="KW-1185">Reference proteome</keyword>
<evidence type="ECO:0000313" key="2">
    <source>
        <dbReference type="Proteomes" id="UP001367508"/>
    </source>
</evidence>
<dbReference type="AlphaFoldDB" id="A0AAN9Q9B1"/>
<comment type="caution">
    <text evidence="1">The sequence shown here is derived from an EMBL/GenBank/DDBJ whole genome shotgun (WGS) entry which is preliminary data.</text>
</comment>
<dbReference type="Proteomes" id="UP001367508">
    <property type="component" value="Unassembled WGS sequence"/>
</dbReference>
<reference evidence="1 2" key="1">
    <citation type="submission" date="2024-01" db="EMBL/GenBank/DDBJ databases">
        <title>The genomes of 5 underutilized Papilionoideae crops provide insights into root nodulation and disease resistanc.</title>
        <authorList>
            <person name="Jiang F."/>
        </authorList>
    </citation>
    <scope>NUCLEOTIDE SEQUENCE [LARGE SCALE GENOMIC DNA]</scope>
    <source>
        <strain evidence="1">LVBAO_FW01</strain>
        <tissue evidence="1">Leaves</tissue>
    </source>
</reference>